<organism evidence="1 2">
    <name type="scientific">Roseomonas genomospecies 6</name>
    <dbReference type="NCBI Taxonomy" id="214106"/>
    <lineage>
        <taxon>Bacteria</taxon>
        <taxon>Pseudomonadati</taxon>
        <taxon>Pseudomonadota</taxon>
        <taxon>Alphaproteobacteria</taxon>
        <taxon>Acetobacterales</taxon>
        <taxon>Roseomonadaceae</taxon>
        <taxon>Roseomonas</taxon>
    </lineage>
</organism>
<dbReference type="InterPro" id="IPR008651">
    <property type="entry name" value="Uncharacterised_HicB"/>
</dbReference>
<dbReference type="SUPFAM" id="SSF143100">
    <property type="entry name" value="TTHA1013/TTHA0281-like"/>
    <property type="match status" value="1"/>
</dbReference>
<sequence length="108" mass="12209">MPNSHYSYRVTWSPEDREYVATCAEFPSLSWLEGDEVEAIRGIRALVTETIEDMRANGEVVPPPLADRDYSGKFVVRTTPDLHRRLSIEAAEARVSLNRYVNSKLAAP</sequence>
<proteinExistence type="predicted"/>
<comment type="caution">
    <text evidence="1">The sequence shown here is derived from an EMBL/GenBank/DDBJ whole genome shotgun (WGS) entry which is preliminary data.</text>
</comment>
<dbReference type="AlphaFoldDB" id="A0A9W7KR66"/>
<keyword evidence="2" id="KW-1185">Reference proteome</keyword>
<gene>
    <name evidence="1" type="ORF">DS843_24990</name>
</gene>
<dbReference type="InterPro" id="IPR035069">
    <property type="entry name" value="TTHA1013/TTHA0281-like"/>
</dbReference>
<name>A0A9W7KR66_9PROT</name>
<accession>A0A9W7KR66</accession>
<reference evidence="1 2" key="1">
    <citation type="submission" date="2018-07" db="EMBL/GenBank/DDBJ databases">
        <title>Genome sequence of Azospirillum sp. ATCC 49961.</title>
        <authorList>
            <person name="Sant'Anna F.H."/>
            <person name="Baldani J.I."/>
            <person name="Zilli J.E."/>
            <person name="Reis V.M."/>
            <person name="Hartmann A."/>
            <person name="Cruz L."/>
            <person name="de Souza E.M."/>
            <person name="de Oliveira Pedrosa F."/>
            <person name="Passaglia L.M.P."/>
        </authorList>
    </citation>
    <scope>NUCLEOTIDE SEQUENCE [LARGE SCALE GENOMIC DNA]</scope>
    <source>
        <strain evidence="1 2">ATCC 49961</strain>
    </source>
</reference>
<dbReference type="EMBL" id="QOKW01000027">
    <property type="protein sequence ID" value="KAA0677092.1"/>
    <property type="molecule type" value="Genomic_DNA"/>
</dbReference>
<protein>
    <submittedName>
        <fullName evidence="1">Type II toxin-antitoxin system HicB family antitoxin</fullName>
    </submittedName>
</protein>
<dbReference type="RefSeq" id="WP_149471553.1">
    <property type="nucleotide sequence ID" value="NZ_QOKW01000027.1"/>
</dbReference>
<dbReference type="Pfam" id="PF05534">
    <property type="entry name" value="HicB"/>
    <property type="match status" value="1"/>
</dbReference>
<dbReference type="Proteomes" id="UP000480854">
    <property type="component" value="Unassembled WGS sequence"/>
</dbReference>
<dbReference type="OrthoDB" id="5297106at2"/>
<evidence type="ECO:0000313" key="2">
    <source>
        <dbReference type="Proteomes" id="UP000480854"/>
    </source>
</evidence>
<evidence type="ECO:0000313" key="1">
    <source>
        <dbReference type="EMBL" id="KAA0677092.1"/>
    </source>
</evidence>